<comment type="caution">
    <text evidence="4">The sequence shown here is derived from an EMBL/GenBank/DDBJ whole genome shotgun (WGS) entry which is preliminary data.</text>
</comment>
<dbReference type="InterPro" id="IPR053807">
    <property type="entry name" value="LppM"/>
</dbReference>
<reference evidence="4 5" key="1">
    <citation type="submission" date="2009-01" db="EMBL/GenBank/DDBJ databases">
        <authorList>
            <person name="Qin X."/>
            <person name="Bachman B."/>
            <person name="Battles P."/>
            <person name="Bell A."/>
            <person name="Bess C."/>
            <person name="Bickham C."/>
            <person name="Chaboub L."/>
            <person name="Chen D."/>
            <person name="Coyle M."/>
            <person name="Deiros D.R."/>
            <person name="Dinh H."/>
            <person name="Forbes L."/>
            <person name="Fowler G."/>
            <person name="Francisco L."/>
            <person name="Fu Q."/>
            <person name="Gubbala S."/>
            <person name="Hale W."/>
            <person name="Han Y."/>
            <person name="Hemphill L."/>
            <person name="Highlander S.K."/>
            <person name="Hirani K."/>
            <person name="Hogues M."/>
            <person name="Jackson L."/>
            <person name="Jakkamsetti A."/>
            <person name="Javaid M."/>
            <person name="Jiang H."/>
            <person name="Korchina V."/>
            <person name="Kovar C."/>
            <person name="Lara F."/>
            <person name="Lee S."/>
            <person name="Mata R."/>
            <person name="Mathew T."/>
            <person name="Moen C."/>
            <person name="Morales K."/>
            <person name="Munidasa M."/>
            <person name="Nazareth L."/>
            <person name="Ngo R."/>
            <person name="Nguyen L."/>
            <person name="Okwuonu G."/>
            <person name="Ongeri F."/>
            <person name="Patil S."/>
            <person name="Petrosino J."/>
            <person name="Pham C."/>
            <person name="Pham P."/>
            <person name="Pu L.-L."/>
            <person name="Puazo M."/>
            <person name="Raj R."/>
            <person name="Reid J."/>
            <person name="Rouhana J."/>
            <person name="Saada N."/>
            <person name="Shang Y."/>
            <person name="Simmons D."/>
            <person name="Thornton R."/>
            <person name="Warren J."/>
            <person name="Weissenberger G."/>
            <person name="Zhang J."/>
            <person name="Zhang L."/>
            <person name="Zhou C."/>
            <person name="Zhu D."/>
            <person name="Muzny D."/>
            <person name="Worley K."/>
            <person name="Gibbs R."/>
        </authorList>
    </citation>
    <scope>NUCLEOTIDE SEQUENCE [LARGE SCALE GENOMIC DNA]</scope>
    <source>
        <strain evidence="4 5">DSM 15434</strain>
    </source>
</reference>
<evidence type="ECO:0000259" key="3">
    <source>
        <dbReference type="Pfam" id="PF21946"/>
    </source>
</evidence>
<evidence type="ECO:0000313" key="5">
    <source>
        <dbReference type="Proteomes" id="UP000004778"/>
    </source>
</evidence>
<dbReference type="HOGENOM" id="CLU_728881_0_0_11"/>
<keyword evidence="2" id="KW-0472">Membrane</keyword>
<feature type="domain" description="LppM" evidence="3">
    <location>
        <begin position="44"/>
        <end position="190"/>
    </location>
</feature>
<evidence type="ECO:0000256" key="1">
    <source>
        <dbReference type="SAM" id="MobiDB-lite"/>
    </source>
</evidence>
<feature type="transmembrane region" description="Helical" evidence="2">
    <location>
        <begin position="199"/>
        <end position="222"/>
    </location>
</feature>
<feature type="compositionally biased region" description="Pro residues" evidence="1">
    <location>
        <begin position="290"/>
        <end position="318"/>
    </location>
</feature>
<protein>
    <recommendedName>
        <fullName evidence="3">LppM domain-containing protein</fullName>
    </recommendedName>
</protein>
<evidence type="ECO:0000256" key="2">
    <source>
        <dbReference type="SAM" id="Phobius"/>
    </source>
</evidence>
<dbReference type="Proteomes" id="UP000004778">
    <property type="component" value="Unassembled WGS sequence"/>
</dbReference>
<gene>
    <name evidence="4" type="ORF">HMPREF0058_1129</name>
</gene>
<dbReference type="STRING" id="103621.GCA_001067145_02079"/>
<dbReference type="AlphaFoldDB" id="C0W5I5"/>
<keyword evidence="2" id="KW-0812">Transmembrane</keyword>
<feature type="region of interest" description="Disordered" evidence="1">
    <location>
        <begin position="241"/>
        <end position="350"/>
    </location>
</feature>
<keyword evidence="5" id="KW-1185">Reference proteome</keyword>
<evidence type="ECO:0000313" key="4">
    <source>
        <dbReference type="EMBL" id="EEH66010.1"/>
    </source>
</evidence>
<organism evidence="4 5">
    <name type="scientific">Actinomyces urogenitalis DSM 15434</name>
    <dbReference type="NCBI Taxonomy" id="525246"/>
    <lineage>
        <taxon>Bacteria</taxon>
        <taxon>Bacillati</taxon>
        <taxon>Actinomycetota</taxon>
        <taxon>Actinomycetes</taxon>
        <taxon>Actinomycetales</taxon>
        <taxon>Actinomycetaceae</taxon>
        <taxon>Actinomyces</taxon>
    </lineage>
</organism>
<accession>C0W5I5</accession>
<sequence>MGPQGEDPVPYAQHMSTTSHSRSLRRLGALALVPLVMLLSACGLRADITIHSDDTADMAFLMWDSTGTLTESDCNASDLADYTSELPDGATAEYTFTEHNGNPACLITASGLTMGDVTDSGDGLVHTDGKYVFDMPMSDMSSASAYLEEFTYSITFPGKVTEASGNATIDGNTVSWDLTKETENLHAVAEDAGGGTGSLLLWVVGGVVLLAAIGAVVAVVIISQKKKSQAAPAPLYGQPGTQAAAGFPVPQPGQPTQAPYGQPAPPTQPLTPGQPSAASAPGYGQAPTGFPAPQPSQPAQPPFGQPAQPSQPVPPTQPLTPGQPSAASAPGYGQAPEQPIPPSTPQTPTS</sequence>
<feature type="compositionally biased region" description="Pro residues" evidence="1">
    <location>
        <begin position="338"/>
        <end position="350"/>
    </location>
</feature>
<dbReference type="EMBL" id="ACFH01000084">
    <property type="protein sequence ID" value="EEH66010.1"/>
    <property type="molecule type" value="Genomic_DNA"/>
</dbReference>
<dbReference type="eggNOG" id="COG3115">
    <property type="taxonomic scope" value="Bacteria"/>
</dbReference>
<proteinExistence type="predicted"/>
<dbReference type="Pfam" id="PF21946">
    <property type="entry name" value="LppM"/>
    <property type="match status" value="1"/>
</dbReference>
<keyword evidence="2" id="KW-1133">Transmembrane helix</keyword>
<name>C0W5I5_9ACTO</name>